<accession>A0A6J5M5J7</accession>
<protein>
    <submittedName>
        <fullName evidence="1">Uncharacterized protein</fullName>
    </submittedName>
</protein>
<gene>
    <name evidence="1" type="ORF">UFOVP425_8</name>
</gene>
<reference evidence="1" key="1">
    <citation type="submission" date="2020-04" db="EMBL/GenBank/DDBJ databases">
        <authorList>
            <person name="Chiriac C."/>
            <person name="Salcher M."/>
            <person name="Ghai R."/>
            <person name="Kavagutti S V."/>
        </authorList>
    </citation>
    <scope>NUCLEOTIDE SEQUENCE</scope>
</reference>
<evidence type="ECO:0000313" key="1">
    <source>
        <dbReference type="EMBL" id="CAB4142014.1"/>
    </source>
</evidence>
<proteinExistence type="predicted"/>
<sequence>MKQSKRQQAVIDIINKMFEIAGHEVTFEDVLPRKDNWFLEYTITEEKEREWIEWSIDYLRKKLKMSKESARREMMWMALSFGLKIQKDEISKD</sequence>
<name>A0A6J5M5J7_9CAUD</name>
<organism evidence="1">
    <name type="scientific">uncultured Caudovirales phage</name>
    <dbReference type="NCBI Taxonomy" id="2100421"/>
    <lineage>
        <taxon>Viruses</taxon>
        <taxon>Duplodnaviria</taxon>
        <taxon>Heunggongvirae</taxon>
        <taxon>Uroviricota</taxon>
        <taxon>Caudoviricetes</taxon>
        <taxon>Peduoviridae</taxon>
        <taxon>Maltschvirus</taxon>
        <taxon>Maltschvirus maltsch</taxon>
    </lineage>
</organism>
<dbReference type="EMBL" id="LR796399">
    <property type="protein sequence ID" value="CAB4142014.1"/>
    <property type="molecule type" value="Genomic_DNA"/>
</dbReference>